<name>A8ABL9_IGNH4</name>
<keyword evidence="6" id="KW-0560">Oxidoreductase</keyword>
<feature type="transmembrane region" description="Helical" evidence="5">
    <location>
        <begin position="139"/>
        <end position="157"/>
    </location>
</feature>
<evidence type="ECO:0000313" key="6">
    <source>
        <dbReference type="EMBL" id="ABU82321.1"/>
    </source>
</evidence>
<dbReference type="GO" id="GO:0009060">
    <property type="term" value="P:aerobic respiration"/>
    <property type="evidence" value="ECO:0007669"/>
    <property type="project" value="TreeGrafter"/>
</dbReference>
<dbReference type="GO" id="GO:0016020">
    <property type="term" value="C:membrane"/>
    <property type="evidence" value="ECO:0007669"/>
    <property type="project" value="UniProtKB-SubCell"/>
</dbReference>
<keyword evidence="2 5" id="KW-0812">Transmembrane</keyword>
<dbReference type="Proteomes" id="UP000000262">
    <property type="component" value="Chromosome"/>
</dbReference>
<feature type="transmembrane region" description="Helical" evidence="5">
    <location>
        <begin position="6"/>
        <end position="32"/>
    </location>
</feature>
<dbReference type="Pfam" id="PF00146">
    <property type="entry name" value="NADHdh"/>
    <property type="match status" value="1"/>
</dbReference>
<dbReference type="GO" id="GO:0003954">
    <property type="term" value="F:NADH dehydrogenase activity"/>
    <property type="evidence" value="ECO:0007669"/>
    <property type="project" value="TreeGrafter"/>
</dbReference>
<feature type="transmembrane region" description="Helical" evidence="5">
    <location>
        <begin position="268"/>
        <end position="286"/>
    </location>
</feature>
<comment type="subcellular location">
    <subcellularLocation>
        <location evidence="1">Membrane</location>
        <topology evidence="1">Multi-pass membrane protein</topology>
    </subcellularLocation>
</comment>
<feature type="transmembrane region" description="Helical" evidence="5">
    <location>
        <begin position="78"/>
        <end position="98"/>
    </location>
</feature>
<evidence type="ECO:0000313" key="7">
    <source>
        <dbReference type="Proteomes" id="UP000000262"/>
    </source>
</evidence>
<dbReference type="OrthoDB" id="15253at2157"/>
<evidence type="ECO:0000256" key="2">
    <source>
        <dbReference type="ARBA" id="ARBA00022692"/>
    </source>
</evidence>
<accession>A8ABL9</accession>
<sequence>MIGGELLIIIALVSVLLAFGYAGLLDLVTIYMERKMWGKIMQRYGPTHVGYAGLLQLIADFLKYLSKELFAPRRPNKLFYYGLPLLLIAIISIPLVLIPLDYVALSGLEGLLKLAGINVNLSDYAASKLLDELAPGVGLLGYVAVVAVTMPLMYMLSWNQANKYGALGAFRTVLLLVTYEVPFLIAIAAVAALGGLSFYGVVDFQKSAWLALLNPIAALVLFITLLAESERPPFDHPEAEQEIVHGWNVEYGAGEFILLYGLYLYTKALYADALITLFLLGGWLGPALPGLPVELTNAIWFTVKMVAVFALFILVRAALARPRVDQILELGWTKILALSIVALFISLIVKSVWLA</sequence>
<dbReference type="HOGENOM" id="CLU_015134_0_1_2"/>
<dbReference type="AlphaFoldDB" id="A8ABL9"/>
<evidence type="ECO:0000256" key="1">
    <source>
        <dbReference type="ARBA" id="ARBA00004141"/>
    </source>
</evidence>
<feature type="transmembrane region" description="Helical" evidence="5">
    <location>
        <begin position="331"/>
        <end position="353"/>
    </location>
</feature>
<evidence type="ECO:0000256" key="5">
    <source>
        <dbReference type="SAM" id="Phobius"/>
    </source>
</evidence>
<dbReference type="InterPro" id="IPR001694">
    <property type="entry name" value="NADH_UbQ_OxRdtase_su1/FPO"/>
</dbReference>
<protein>
    <submittedName>
        <fullName evidence="6">NADH dehydrogenase (Quinone)</fullName>
        <ecNumber evidence="6">1.6.99.5</ecNumber>
    </submittedName>
</protein>
<keyword evidence="7" id="KW-1185">Reference proteome</keyword>
<dbReference type="RefSeq" id="WP_012123285.1">
    <property type="nucleotide sequence ID" value="NC_009776.1"/>
</dbReference>
<dbReference type="GeneID" id="5561758"/>
<keyword evidence="3 5" id="KW-1133">Transmembrane helix</keyword>
<dbReference type="EMBL" id="CP000816">
    <property type="protein sequence ID" value="ABU82321.1"/>
    <property type="molecule type" value="Genomic_DNA"/>
</dbReference>
<dbReference type="PANTHER" id="PTHR11432:SF3">
    <property type="entry name" value="NADH-UBIQUINONE OXIDOREDUCTASE CHAIN 1"/>
    <property type="match status" value="1"/>
</dbReference>
<reference evidence="6 7" key="1">
    <citation type="journal article" date="2008" name="Genome Biol.">
        <title>A genomic analysis of the archaeal system Ignicoccus hospitalis-Nanoarchaeum equitans.</title>
        <authorList>
            <person name="Podar M."/>
            <person name="Anderson I."/>
            <person name="Makarova K.S."/>
            <person name="Elkins J.G."/>
            <person name="Ivanova N."/>
            <person name="Wall M.A."/>
            <person name="Lykidis A."/>
            <person name="Mavromatis K."/>
            <person name="Sun H."/>
            <person name="Hudson M.E."/>
            <person name="Chen W."/>
            <person name="Deciu C."/>
            <person name="Hutchison D."/>
            <person name="Eads J.R."/>
            <person name="Anderson A."/>
            <person name="Fernandes F."/>
            <person name="Szeto E."/>
            <person name="Lapidus A."/>
            <person name="Kyrpides N.C."/>
            <person name="Saier M.H.Jr."/>
            <person name="Richardson P.M."/>
            <person name="Rachel R."/>
            <person name="Huber H."/>
            <person name="Eisen J.A."/>
            <person name="Koonin E.V."/>
            <person name="Keller M."/>
            <person name="Stetter K.O."/>
        </authorList>
    </citation>
    <scope>NUCLEOTIDE SEQUENCE [LARGE SCALE GENOMIC DNA]</scope>
    <source>
        <strain evidence="7">KIN4/I / DSM 18386 / JCM 14125</strain>
    </source>
</reference>
<feature type="transmembrane region" description="Helical" evidence="5">
    <location>
        <begin position="298"/>
        <end position="319"/>
    </location>
</feature>
<dbReference type="EC" id="1.6.99.5" evidence="6"/>
<dbReference type="HAMAP" id="MF_01350">
    <property type="entry name" value="NDH1_NuoH"/>
    <property type="match status" value="1"/>
</dbReference>
<dbReference type="eggNOG" id="arCOG01546">
    <property type="taxonomic scope" value="Archaea"/>
</dbReference>
<dbReference type="KEGG" id="iho:Igni_1144"/>
<dbReference type="STRING" id="453591.Igni_1144"/>
<dbReference type="PANTHER" id="PTHR11432">
    <property type="entry name" value="NADH DEHYDROGENASE SUBUNIT 1"/>
    <property type="match status" value="1"/>
</dbReference>
<dbReference type="PhylomeDB" id="A8ABL9"/>
<gene>
    <name evidence="6" type="ordered locus">Igni_1144</name>
</gene>
<evidence type="ECO:0000256" key="3">
    <source>
        <dbReference type="ARBA" id="ARBA00022989"/>
    </source>
</evidence>
<evidence type="ECO:0000256" key="4">
    <source>
        <dbReference type="ARBA" id="ARBA00023136"/>
    </source>
</evidence>
<feature type="transmembrane region" description="Helical" evidence="5">
    <location>
        <begin position="208"/>
        <end position="227"/>
    </location>
</feature>
<organism evidence="6 7">
    <name type="scientific">Ignicoccus hospitalis (strain KIN4/I / DSM 18386 / JCM 14125)</name>
    <dbReference type="NCBI Taxonomy" id="453591"/>
    <lineage>
        <taxon>Archaea</taxon>
        <taxon>Thermoproteota</taxon>
        <taxon>Thermoprotei</taxon>
        <taxon>Desulfurococcales</taxon>
        <taxon>Desulfurococcaceae</taxon>
        <taxon>Ignicoccus</taxon>
    </lineage>
</organism>
<proteinExistence type="inferred from homology"/>
<keyword evidence="4 5" id="KW-0472">Membrane</keyword>
<feature type="transmembrane region" description="Helical" evidence="5">
    <location>
        <begin position="169"/>
        <end position="202"/>
    </location>
</feature>